<feature type="non-terminal residue" evidence="3">
    <location>
        <position position="1"/>
    </location>
</feature>
<evidence type="ECO:0000313" key="3">
    <source>
        <dbReference type="EMBL" id="TXD92239.1"/>
    </source>
</evidence>
<protein>
    <submittedName>
        <fullName evidence="3">T9SS type A sorting domain-containing protein</fullName>
    </submittedName>
</protein>
<evidence type="ECO:0000313" key="4">
    <source>
        <dbReference type="Proteomes" id="UP000321367"/>
    </source>
</evidence>
<dbReference type="EMBL" id="VORY01000024">
    <property type="protein sequence ID" value="TXD92239.1"/>
    <property type="molecule type" value="Genomic_DNA"/>
</dbReference>
<dbReference type="OrthoDB" id="599464at2"/>
<dbReference type="Proteomes" id="UP000321367">
    <property type="component" value="Unassembled WGS sequence"/>
</dbReference>
<comment type="caution">
    <text evidence="3">The sequence shown here is derived from an EMBL/GenBank/DDBJ whole genome shotgun (WGS) entry which is preliminary data.</text>
</comment>
<reference evidence="3 4" key="1">
    <citation type="submission" date="2019-08" db="EMBL/GenBank/DDBJ databases">
        <title>Genome sequence of Gillisia hiemivivida IC154 (type strain).</title>
        <authorList>
            <person name="Bowman J.P."/>
        </authorList>
    </citation>
    <scope>NUCLEOTIDE SEQUENCE [LARGE SCALE GENOMIC DNA]</scope>
    <source>
        <strain evidence="3 4">IC154</strain>
    </source>
</reference>
<organism evidence="3 4">
    <name type="scientific">Gillisia hiemivivida</name>
    <dbReference type="NCBI Taxonomy" id="291190"/>
    <lineage>
        <taxon>Bacteria</taxon>
        <taxon>Pseudomonadati</taxon>
        <taxon>Bacteroidota</taxon>
        <taxon>Flavobacteriia</taxon>
        <taxon>Flavobacteriales</taxon>
        <taxon>Flavobacteriaceae</taxon>
        <taxon>Gillisia</taxon>
    </lineage>
</organism>
<dbReference type="AlphaFoldDB" id="A0A5C6ZQ04"/>
<evidence type="ECO:0000256" key="1">
    <source>
        <dbReference type="ARBA" id="ARBA00022729"/>
    </source>
</evidence>
<dbReference type="NCBIfam" id="TIGR04183">
    <property type="entry name" value="Por_Secre_tail"/>
    <property type="match status" value="1"/>
</dbReference>
<keyword evidence="1" id="KW-0732">Signal</keyword>
<dbReference type="RefSeq" id="WP_146934234.1">
    <property type="nucleotide sequence ID" value="NZ_VORY01000024.1"/>
</dbReference>
<name>A0A5C6ZQ04_9FLAO</name>
<feature type="domain" description="Secretion system C-terminal sorting" evidence="2">
    <location>
        <begin position="415"/>
        <end position="491"/>
    </location>
</feature>
<dbReference type="Pfam" id="PF18962">
    <property type="entry name" value="Por_Secre_tail"/>
    <property type="match status" value="1"/>
</dbReference>
<dbReference type="InterPro" id="IPR026444">
    <property type="entry name" value="Secre_tail"/>
</dbReference>
<sequence>DGSVSSPIDLSGFGAGTYVFTYTVGPEDPDSECESDNTTVSITINPNPEFTTQIPNIDCLAEAPSIAVNSDTAGLEFSLWKKSAGSPGTFGDYLGAYTDLDQETEYVLTARDKVTLCTTDYEFTTGRIFDSPLNPIVEDVDPDCETLKGTILVTSRTTGLRFAILLTSEVPVVLADIPDASFMDYPIGGFTGYGPGAYSVFAKSNDGCLSGQTAITLIEPTCVTECGTVFGFNEAVSQCFLDIPEIKNNRWGWTNLIEENSGSTTLTLYRGAAKCNTDKGTEAGTATIVYEGGSISVEYNMLPGFILSEAHVYIGCEKYPVNNGKPTVAPGQYNFNPSLGGNVQNFKVGPIPAMGDVYVIVHGVACNGNSVTSNSSSQTFGGAEVTCSTASLSNIVVTKPGKNNKAAFTASFSAYPVPFRETLNIKYEFDYKSDVSIQFFDMQGRLLSTYKAKKVSKGDVTNLNLDFRTRTSQVYIVKVKTDRDVFTKNIISDK</sequence>
<evidence type="ECO:0000259" key="2">
    <source>
        <dbReference type="Pfam" id="PF18962"/>
    </source>
</evidence>
<proteinExistence type="predicted"/>
<gene>
    <name evidence="3" type="ORF">ES724_14620</name>
</gene>
<keyword evidence="4" id="KW-1185">Reference proteome</keyword>
<accession>A0A5C6ZQ04</accession>